<protein>
    <submittedName>
        <fullName evidence="1">Uncharacterized protein</fullName>
    </submittedName>
</protein>
<organism evidence="1 2">
    <name type="scientific">Setaria italica</name>
    <name type="common">Foxtail millet</name>
    <name type="synonym">Panicum italicum</name>
    <dbReference type="NCBI Taxonomy" id="4555"/>
    <lineage>
        <taxon>Eukaryota</taxon>
        <taxon>Viridiplantae</taxon>
        <taxon>Streptophyta</taxon>
        <taxon>Embryophyta</taxon>
        <taxon>Tracheophyta</taxon>
        <taxon>Spermatophyta</taxon>
        <taxon>Magnoliopsida</taxon>
        <taxon>Liliopsida</taxon>
        <taxon>Poales</taxon>
        <taxon>Poaceae</taxon>
        <taxon>PACMAD clade</taxon>
        <taxon>Panicoideae</taxon>
        <taxon>Panicodae</taxon>
        <taxon>Paniceae</taxon>
        <taxon>Cenchrinae</taxon>
        <taxon>Setaria</taxon>
    </lineage>
</organism>
<evidence type="ECO:0000313" key="1">
    <source>
        <dbReference type="EnsemblPlants" id="KQL11609"/>
    </source>
</evidence>
<name>K3Y0M0_SETIT</name>
<dbReference type="Proteomes" id="UP000004995">
    <property type="component" value="Unassembled WGS sequence"/>
</dbReference>
<dbReference type="EMBL" id="AGNK02002632">
    <property type="status" value="NOT_ANNOTATED_CDS"/>
    <property type="molecule type" value="Genomic_DNA"/>
</dbReference>
<sequence>MLYIRHYKGKRRLYNLTKLISHPRHSCIFCLKINSASSHYYTNMGLNRRCSLKRGHLNVIICRSSTFRGTH</sequence>
<proteinExistence type="predicted"/>
<dbReference type="AlphaFoldDB" id="K3Y0M0"/>
<dbReference type="HOGENOM" id="CLU_2744842_0_0_1"/>
<dbReference type="EnsemblPlants" id="KQL11609">
    <property type="protein sequence ID" value="KQL11609"/>
    <property type="gene ID" value="SETIT_007731mg"/>
</dbReference>
<dbReference type="InParanoid" id="K3Y0M0"/>
<evidence type="ECO:0000313" key="2">
    <source>
        <dbReference type="Proteomes" id="UP000004995"/>
    </source>
</evidence>
<accession>K3Y0M0</accession>
<keyword evidence="2" id="KW-1185">Reference proteome</keyword>
<reference evidence="2" key="1">
    <citation type="journal article" date="2012" name="Nat. Biotechnol.">
        <title>Reference genome sequence of the model plant Setaria.</title>
        <authorList>
            <person name="Bennetzen J.L."/>
            <person name="Schmutz J."/>
            <person name="Wang H."/>
            <person name="Percifield R."/>
            <person name="Hawkins J."/>
            <person name="Pontaroli A.C."/>
            <person name="Estep M."/>
            <person name="Feng L."/>
            <person name="Vaughn J.N."/>
            <person name="Grimwood J."/>
            <person name="Jenkins J."/>
            <person name="Barry K."/>
            <person name="Lindquist E."/>
            <person name="Hellsten U."/>
            <person name="Deshpande S."/>
            <person name="Wang X."/>
            <person name="Wu X."/>
            <person name="Mitros T."/>
            <person name="Triplett J."/>
            <person name="Yang X."/>
            <person name="Ye C.Y."/>
            <person name="Mauro-Herrera M."/>
            <person name="Wang L."/>
            <person name="Li P."/>
            <person name="Sharma M."/>
            <person name="Sharma R."/>
            <person name="Ronald P.C."/>
            <person name="Panaud O."/>
            <person name="Kellogg E.A."/>
            <person name="Brutnell T.P."/>
            <person name="Doust A.N."/>
            <person name="Tuskan G.A."/>
            <person name="Rokhsar D."/>
            <person name="Devos K.M."/>
        </authorList>
    </citation>
    <scope>NUCLEOTIDE SEQUENCE [LARGE SCALE GENOMIC DNA]</scope>
    <source>
        <strain evidence="2">cv. Yugu1</strain>
    </source>
</reference>
<dbReference type="Gramene" id="KQL11609">
    <property type="protein sequence ID" value="KQL11609"/>
    <property type="gene ID" value="SETIT_007731mg"/>
</dbReference>
<reference evidence="1" key="2">
    <citation type="submission" date="2018-08" db="UniProtKB">
        <authorList>
            <consortium name="EnsemblPlants"/>
        </authorList>
    </citation>
    <scope>IDENTIFICATION</scope>
    <source>
        <strain evidence="1">Yugu1</strain>
    </source>
</reference>